<dbReference type="EnsemblPlants" id="KQL31172">
    <property type="protein sequence ID" value="KQL31172"/>
    <property type="gene ID" value="SETIT_018816mg"/>
</dbReference>
<evidence type="ECO:0000313" key="2">
    <source>
        <dbReference type="Proteomes" id="UP000004995"/>
    </source>
</evidence>
<organism evidence="1 2">
    <name type="scientific">Setaria italica</name>
    <name type="common">Foxtail millet</name>
    <name type="synonym">Panicum italicum</name>
    <dbReference type="NCBI Taxonomy" id="4555"/>
    <lineage>
        <taxon>Eukaryota</taxon>
        <taxon>Viridiplantae</taxon>
        <taxon>Streptophyta</taxon>
        <taxon>Embryophyta</taxon>
        <taxon>Tracheophyta</taxon>
        <taxon>Spermatophyta</taxon>
        <taxon>Magnoliopsida</taxon>
        <taxon>Liliopsida</taxon>
        <taxon>Poales</taxon>
        <taxon>Poaceae</taxon>
        <taxon>PACMAD clade</taxon>
        <taxon>Panicoideae</taxon>
        <taxon>Panicodae</taxon>
        <taxon>Paniceae</taxon>
        <taxon>Cenchrinae</taxon>
        <taxon>Setaria</taxon>
    </lineage>
</organism>
<sequence length="98" mass="11119">MIYPHFVEMKGYHNLLGDCVIRDVAACSRPSQNRATLSGTENCRVSSISPTFNAKITTYLAPLLCKLAFFNRCKPNTLKYVDIPPRPFEAKKKKPRTQ</sequence>
<accession>K3YX20</accession>
<dbReference type="InParanoid" id="K3YX20"/>
<dbReference type="Proteomes" id="UP000004995">
    <property type="component" value="Unassembled WGS sequence"/>
</dbReference>
<dbReference type="EMBL" id="AGNK02000516">
    <property type="status" value="NOT_ANNOTATED_CDS"/>
    <property type="molecule type" value="Genomic_DNA"/>
</dbReference>
<name>K3YX20_SETIT</name>
<dbReference type="Gramene" id="KQL31172">
    <property type="protein sequence ID" value="KQL31172"/>
    <property type="gene ID" value="SETIT_018816mg"/>
</dbReference>
<dbReference type="HOGENOM" id="CLU_2337562_0_0_1"/>
<keyword evidence="2" id="KW-1185">Reference proteome</keyword>
<reference evidence="2" key="1">
    <citation type="journal article" date="2012" name="Nat. Biotechnol.">
        <title>Reference genome sequence of the model plant Setaria.</title>
        <authorList>
            <person name="Bennetzen J.L."/>
            <person name="Schmutz J."/>
            <person name="Wang H."/>
            <person name="Percifield R."/>
            <person name="Hawkins J."/>
            <person name="Pontaroli A.C."/>
            <person name="Estep M."/>
            <person name="Feng L."/>
            <person name="Vaughn J.N."/>
            <person name="Grimwood J."/>
            <person name="Jenkins J."/>
            <person name="Barry K."/>
            <person name="Lindquist E."/>
            <person name="Hellsten U."/>
            <person name="Deshpande S."/>
            <person name="Wang X."/>
            <person name="Wu X."/>
            <person name="Mitros T."/>
            <person name="Triplett J."/>
            <person name="Yang X."/>
            <person name="Ye C.Y."/>
            <person name="Mauro-Herrera M."/>
            <person name="Wang L."/>
            <person name="Li P."/>
            <person name="Sharma M."/>
            <person name="Sharma R."/>
            <person name="Ronald P.C."/>
            <person name="Panaud O."/>
            <person name="Kellogg E.A."/>
            <person name="Brutnell T.P."/>
            <person name="Doust A.N."/>
            <person name="Tuskan G.A."/>
            <person name="Rokhsar D."/>
            <person name="Devos K.M."/>
        </authorList>
    </citation>
    <scope>NUCLEOTIDE SEQUENCE [LARGE SCALE GENOMIC DNA]</scope>
    <source>
        <strain evidence="2">cv. Yugu1</strain>
    </source>
</reference>
<evidence type="ECO:0000313" key="1">
    <source>
        <dbReference type="EnsemblPlants" id="KQL31172"/>
    </source>
</evidence>
<proteinExistence type="predicted"/>
<dbReference type="AlphaFoldDB" id="K3YX20"/>
<protein>
    <submittedName>
        <fullName evidence="1">Uncharacterized protein</fullName>
    </submittedName>
</protein>
<reference evidence="1" key="2">
    <citation type="submission" date="2018-08" db="UniProtKB">
        <authorList>
            <consortium name="EnsemblPlants"/>
        </authorList>
    </citation>
    <scope>IDENTIFICATION</scope>
    <source>
        <strain evidence="1">Yugu1</strain>
    </source>
</reference>